<dbReference type="SUPFAM" id="SSF52821">
    <property type="entry name" value="Rhodanese/Cell cycle control phosphatase"/>
    <property type="match status" value="1"/>
</dbReference>
<keyword evidence="5 7" id="KW-0904">Protein phosphatase</keyword>
<dbReference type="Pfam" id="PF00581">
    <property type="entry name" value="Rhodanese"/>
    <property type="match status" value="1"/>
</dbReference>
<dbReference type="InterPro" id="IPR001763">
    <property type="entry name" value="Rhodanese-like_dom"/>
</dbReference>
<evidence type="ECO:0000256" key="7">
    <source>
        <dbReference type="RuleBase" id="RU368028"/>
    </source>
</evidence>
<dbReference type="PRINTS" id="PR00716">
    <property type="entry name" value="MPIPHPHTASE"/>
</dbReference>
<keyword evidence="2 7" id="KW-0132">Cell division</keyword>
<evidence type="ECO:0000256" key="2">
    <source>
        <dbReference type="ARBA" id="ARBA00022618"/>
    </source>
</evidence>
<dbReference type="InterPro" id="IPR036873">
    <property type="entry name" value="Rhodanese-like_dom_sf"/>
</dbReference>
<dbReference type="Ensembl" id="ENSCMIT00000030941.1">
    <property type="protein sequence ID" value="ENSCMIP00000030474.1"/>
    <property type="gene ID" value="ENSCMIG00000013113.1"/>
</dbReference>
<evidence type="ECO:0000256" key="3">
    <source>
        <dbReference type="ARBA" id="ARBA00022776"/>
    </source>
</evidence>
<keyword evidence="6 7" id="KW-0131">Cell cycle</keyword>
<evidence type="ECO:0000256" key="8">
    <source>
        <dbReference type="SAM" id="MobiDB-lite"/>
    </source>
</evidence>
<dbReference type="GO" id="GO:0005634">
    <property type="term" value="C:nucleus"/>
    <property type="evidence" value="ECO:0007669"/>
    <property type="project" value="TreeGrafter"/>
</dbReference>
<keyword evidence="3 7" id="KW-0498">Mitosis</keyword>
<reference evidence="11" key="2">
    <citation type="journal article" date="2007" name="PLoS Biol.">
        <title>Survey sequencing and comparative analysis of the elephant shark (Callorhinchus milii) genome.</title>
        <authorList>
            <person name="Venkatesh B."/>
            <person name="Kirkness E.F."/>
            <person name="Loh Y.H."/>
            <person name="Halpern A.L."/>
            <person name="Lee A.P."/>
            <person name="Johnson J."/>
            <person name="Dandona N."/>
            <person name="Viswanathan L.D."/>
            <person name="Tay A."/>
            <person name="Venter J.C."/>
            <person name="Strausberg R.L."/>
            <person name="Brenner S."/>
        </authorList>
    </citation>
    <scope>NUCLEOTIDE SEQUENCE [LARGE SCALE GENOMIC DNA]</scope>
</reference>
<dbReference type="GO" id="GO:0000086">
    <property type="term" value="P:G2/M transition of mitotic cell cycle"/>
    <property type="evidence" value="ECO:0007669"/>
    <property type="project" value="TreeGrafter"/>
</dbReference>
<comment type="function">
    <text evidence="7">Tyrosine protein phosphatase which functions as a dosage-dependent inducer of mitotic progression.</text>
</comment>
<feature type="domain" description="Rhodanese" evidence="9">
    <location>
        <begin position="411"/>
        <end position="520"/>
    </location>
</feature>
<feature type="compositionally biased region" description="Basic and acidic residues" evidence="8">
    <location>
        <begin position="312"/>
        <end position="322"/>
    </location>
</feature>
<feature type="region of interest" description="Disordered" evidence="8">
    <location>
        <begin position="312"/>
        <end position="348"/>
    </location>
</feature>
<feature type="region of interest" description="Disordered" evidence="8">
    <location>
        <begin position="210"/>
        <end position="240"/>
    </location>
</feature>
<dbReference type="PANTHER" id="PTHR10828">
    <property type="entry name" value="M-PHASE INDUCER PHOSPHATASE DUAL SPECIFICITY PHOSPHATASE CDC25"/>
    <property type="match status" value="1"/>
</dbReference>
<dbReference type="InParanoid" id="A0A4W3IJJ0"/>
<dbReference type="GeneID" id="103181515"/>
<dbReference type="CDD" id="cd01530">
    <property type="entry name" value="Cdc25"/>
    <property type="match status" value="1"/>
</dbReference>
<gene>
    <name evidence="10" type="primary">cdc25b</name>
</gene>
<dbReference type="STRING" id="7868.ENSCMIP00000030474"/>
<organism evidence="10 11">
    <name type="scientific">Callorhinchus milii</name>
    <name type="common">Ghost shark</name>
    <dbReference type="NCBI Taxonomy" id="7868"/>
    <lineage>
        <taxon>Eukaryota</taxon>
        <taxon>Metazoa</taxon>
        <taxon>Chordata</taxon>
        <taxon>Craniata</taxon>
        <taxon>Vertebrata</taxon>
        <taxon>Chondrichthyes</taxon>
        <taxon>Holocephali</taxon>
        <taxon>Chimaeriformes</taxon>
        <taxon>Callorhinchidae</taxon>
        <taxon>Callorhinchus</taxon>
    </lineage>
</organism>
<dbReference type="GO" id="GO:0010971">
    <property type="term" value="P:positive regulation of G2/M transition of mitotic cell cycle"/>
    <property type="evidence" value="ECO:0007669"/>
    <property type="project" value="TreeGrafter"/>
</dbReference>
<reference evidence="10" key="5">
    <citation type="submission" date="2025-09" db="UniProtKB">
        <authorList>
            <consortium name="Ensembl"/>
        </authorList>
    </citation>
    <scope>IDENTIFICATION</scope>
</reference>
<evidence type="ECO:0000256" key="1">
    <source>
        <dbReference type="ARBA" id="ARBA00011065"/>
    </source>
</evidence>
<evidence type="ECO:0000256" key="4">
    <source>
        <dbReference type="ARBA" id="ARBA00022801"/>
    </source>
</evidence>
<name>A0A4W3IJJ0_CALMI</name>
<accession>A0A4W3IJJ0</accession>
<dbReference type="InterPro" id="IPR000751">
    <property type="entry name" value="MPI_Phosphatase"/>
</dbReference>
<dbReference type="GO" id="GO:0004725">
    <property type="term" value="F:protein tyrosine phosphatase activity"/>
    <property type="evidence" value="ECO:0007669"/>
    <property type="project" value="UniProtKB-UniRule"/>
</dbReference>
<dbReference type="PROSITE" id="PS50206">
    <property type="entry name" value="RHODANESE_3"/>
    <property type="match status" value="1"/>
</dbReference>
<feature type="compositionally biased region" description="Basic and acidic residues" evidence="8">
    <location>
        <begin position="335"/>
        <end position="345"/>
    </location>
</feature>
<reference evidence="11" key="1">
    <citation type="journal article" date="2006" name="Science">
        <title>Ancient noncoding elements conserved in the human genome.</title>
        <authorList>
            <person name="Venkatesh B."/>
            <person name="Kirkness E.F."/>
            <person name="Loh Y.H."/>
            <person name="Halpern A.L."/>
            <person name="Lee A.P."/>
            <person name="Johnson J."/>
            <person name="Dandona N."/>
            <person name="Viswanathan L.D."/>
            <person name="Tay A."/>
            <person name="Venter J.C."/>
            <person name="Strausberg R.L."/>
            <person name="Brenner S."/>
        </authorList>
    </citation>
    <scope>NUCLEOTIDE SEQUENCE [LARGE SCALE GENOMIC DNA]</scope>
</reference>
<evidence type="ECO:0000259" key="9">
    <source>
        <dbReference type="PROSITE" id="PS50206"/>
    </source>
</evidence>
<dbReference type="EC" id="3.1.3.48" evidence="7"/>
<protein>
    <recommendedName>
        <fullName evidence="7">M-phase inducer phosphatase</fullName>
        <ecNumber evidence="7">3.1.3.48</ecNumber>
    </recommendedName>
</protein>
<dbReference type="GO" id="GO:0005737">
    <property type="term" value="C:cytoplasm"/>
    <property type="evidence" value="ECO:0007669"/>
    <property type="project" value="TreeGrafter"/>
</dbReference>
<dbReference type="PANTHER" id="PTHR10828:SF76">
    <property type="entry name" value="M-PHASE INDUCER PHOSPHATASE"/>
    <property type="match status" value="1"/>
</dbReference>
<dbReference type="OMA" id="SFCHTEI"/>
<reference evidence="10" key="4">
    <citation type="submission" date="2025-08" db="UniProtKB">
        <authorList>
            <consortium name="Ensembl"/>
        </authorList>
    </citation>
    <scope>IDENTIFICATION</scope>
</reference>
<evidence type="ECO:0000256" key="6">
    <source>
        <dbReference type="ARBA" id="ARBA00023306"/>
    </source>
</evidence>
<dbReference type="Gene3D" id="3.40.250.10">
    <property type="entry name" value="Rhodanese-like domain"/>
    <property type="match status" value="1"/>
</dbReference>
<dbReference type="AlphaFoldDB" id="A0A4W3IJJ0"/>
<dbReference type="GeneTree" id="ENSGT00940000158524"/>
<evidence type="ECO:0000313" key="11">
    <source>
        <dbReference type="Proteomes" id="UP000314986"/>
    </source>
</evidence>
<comment type="catalytic activity">
    <reaction evidence="7">
        <text>O-phospho-L-tyrosyl-[protein] + H2O = L-tyrosyl-[protein] + phosphate</text>
        <dbReference type="Rhea" id="RHEA:10684"/>
        <dbReference type="Rhea" id="RHEA-COMP:10136"/>
        <dbReference type="Rhea" id="RHEA-COMP:20101"/>
        <dbReference type="ChEBI" id="CHEBI:15377"/>
        <dbReference type="ChEBI" id="CHEBI:43474"/>
        <dbReference type="ChEBI" id="CHEBI:46858"/>
        <dbReference type="ChEBI" id="CHEBI:61978"/>
        <dbReference type="EC" id="3.1.3.48"/>
    </reaction>
</comment>
<dbReference type="SMART" id="SM00450">
    <property type="entry name" value="RHOD"/>
    <property type="match status" value="1"/>
</dbReference>
<dbReference type="FunFam" id="3.40.250.10:FF:000004">
    <property type="entry name" value="M-phase inducer phosphatase 1 isoform X1"/>
    <property type="match status" value="1"/>
</dbReference>
<dbReference type="GO" id="GO:0110032">
    <property type="term" value="P:positive regulation of G2/MI transition of meiotic cell cycle"/>
    <property type="evidence" value="ECO:0007669"/>
    <property type="project" value="TreeGrafter"/>
</dbReference>
<dbReference type="Pfam" id="PF06617">
    <property type="entry name" value="M-inducer_phosp"/>
    <property type="match status" value="1"/>
</dbReference>
<dbReference type="KEGG" id="cmk:103181515"/>
<dbReference type="RefSeq" id="XP_007896237.1">
    <property type="nucleotide sequence ID" value="XM_007898046.2"/>
</dbReference>
<comment type="similarity">
    <text evidence="1 7">Belongs to the MPI phosphatase family.</text>
</comment>
<evidence type="ECO:0000313" key="10">
    <source>
        <dbReference type="Ensembl" id="ENSCMIP00000030474.1"/>
    </source>
</evidence>
<dbReference type="GO" id="GO:0051301">
    <property type="term" value="P:cell division"/>
    <property type="evidence" value="ECO:0007669"/>
    <property type="project" value="UniProtKB-UniRule"/>
</dbReference>
<reference evidence="11" key="3">
    <citation type="journal article" date="2014" name="Nature">
        <title>Elephant shark genome provides unique insights into gnathostome evolution.</title>
        <authorList>
            <consortium name="International Elephant Shark Genome Sequencing Consortium"/>
            <person name="Venkatesh B."/>
            <person name="Lee A.P."/>
            <person name="Ravi V."/>
            <person name="Maurya A.K."/>
            <person name="Lian M.M."/>
            <person name="Swann J.B."/>
            <person name="Ohta Y."/>
            <person name="Flajnik M.F."/>
            <person name="Sutoh Y."/>
            <person name="Kasahara M."/>
            <person name="Hoon S."/>
            <person name="Gangu V."/>
            <person name="Roy S.W."/>
            <person name="Irimia M."/>
            <person name="Korzh V."/>
            <person name="Kondrychyn I."/>
            <person name="Lim Z.W."/>
            <person name="Tay B.H."/>
            <person name="Tohari S."/>
            <person name="Kong K.W."/>
            <person name="Ho S."/>
            <person name="Lorente-Galdos B."/>
            <person name="Quilez J."/>
            <person name="Marques-Bonet T."/>
            <person name="Raney B.J."/>
            <person name="Ingham P.W."/>
            <person name="Tay A."/>
            <person name="Hillier L.W."/>
            <person name="Minx P."/>
            <person name="Boehm T."/>
            <person name="Wilson R.K."/>
            <person name="Brenner S."/>
            <person name="Warren W.C."/>
        </authorList>
    </citation>
    <scope>NUCLEOTIDE SEQUENCE [LARGE SCALE GENOMIC DNA]</scope>
</reference>
<evidence type="ECO:0000256" key="5">
    <source>
        <dbReference type="ARBA" id="ARBA00022912"/>
    </source>
</evidence>
<keyword evidence="11" id="KW-1185">Reference proteome</keyword>
<keyword evidence="4 7" id="KW-0378">Hydrolase</keyword>
<dbReference type="Proteomes" id="UP000314986">
    <property type="component" value="Unassembled WGS sequence"/>
</dbReference>
<sequence length="562" mass="63731">MSSPAPASPPPAARPRRNLALTSLLSEKGRSCKALFLTPFSGCCEPPVLSPVTNLANNMNKLAGLGSNCDTPKRRPSGTPLLVKTLSSDSDAGLCMDSPSPLDEKEIDETFEKAILESGKVVSKKFPIRRINSLPLRLLGSSPALKMSQCDASDSEVFLQDNGGLTPEANKENEGFQFKKPVRPISRHRLCTFYGVERSDHRSNSAPELMFSPCLDKGPTDSDSPVLRRSSLTSSINDDDDDGFLELLDEDIENRTDLPSGMESLLTAPLVTKKFPVKDASADKGSPNKLPCGLFRSPSLPCYDMKPILKRVDRPQDEETPVKNKRRRSLAGAVVEEKPDDEKPKQRSFMRSKSFCDTTIEKVMEIGDCRHLIGDFTKSYILPTVEGRHQDLRYITPEMMAQLVTGKFSGFIERFMLIDCRYPYEYDGGHIKDALNLHMEEELENYLLKTPIVPLDQSKRVIVIFHCEFSSERGPRMCRFLREKDRDLNGTNYPKLHYPELYILKGGYREFFPNFKIHCEPQSYRPMHHEDFKDDLRQFRVKSRTWAGERSKRDMYSRLKKL</sequence>
<proteinExistence type="inferred from homology"/>
<dbReference type="OrthoDB" id="26523at2759"/>